<comment type="caution">
    <text evidence="1">The sequence shown here is derived from an EMBL/GenBank/DDBJ whole genome shotgun (WGS) entry which is preliminary data.</text>
</comment>
<keyword evidence="2" id="KW-1185">Reference proteome</keyword>
<proteinExistence type="predicted"/>
<protein>
    <submittedName>
        <fullName evidence="1">Uncharacterized protein</fullName>
    </submittedName>
</protein>
<accession>A0A4Z1GVP6</accession>
<organism evidence="1 2">
    <name type="scientific">Botrytis hyacinthi</name>
    <dbReference type="NCBI Taxonomy" id="278943"/>
    <lineage>
        <taxon>Eukaryota</taxon>
        <taxon>Fungi</taxon>
        <taxon>Dikarya</taxon>
        <taxon>Ascomycota</taxon>
        <taxon>Pezizomycotina</taxon>
        <taxon>Leotiomycetes</taxon>
        <taxon>Helotiales</taxon>
        <taxon>Sclerotiniaceae</taxon>
        <taxon>Botrytis</taxon>
    </lineage>
</organism>
<gene>
    <name evidence="1" type="ORF">BHYA_0033g00690</name>
</gene>
<dbReference type="Proteomes" id="UP000297814">
    <property type="component" value="Unassembled WGS sequence"/>
</dbReference>
<reference evidence="1 2" key="1">
    <citation type="submission" date="2017-12" db="EMBL/GenBank/DDBJ databases">
        <title>Comparative genomics of Botrytis spp.</title>
        <authorList>
            <person name="Valero-Jimenez C.A."/>
            <person name="Tapia P."/>
            <person name="Veloso J."/>
            <person name="Silva-Moreno E."/>
            <person name="Staats M."/>
            <person name="Valdes J.H."/>
            <person name="Van Kan J.A.L."/>
        </authorList>
    </citation>
    <scope>NUCLEOTIDE SEQUENCE [LARGE SCALE GENOMIC DNA]</scope>
    <source>
        <strain evidence="1 2">Bh0001</strain>
    </source>
</reference>
<dbReference type="AlphaFoldDB" id="A0A4Z1GVP6"/>
<sequence length="126" mass="14152">MTFVPPPLIAHDRDFRATGDYINSLRDSEGHPASPVSDFLTANQLPKVAGQQIRLKVKEEYSSDLPTLTIGLSKSVYLLQGAIEPDEFTRIQPSYLTRYSGASHDRAYYCRAVSTYVSNLERDILK</sequence>
<evidence type="ECO:0000313" key="2">
    <source>
        <dbReference type="Proteomes" id="UP000297814"/>
    </source>
</evidence>
<evidence type="ECO:0000313" key="1">
    <source>
        <dbReference type="EMBL" id="TGO40715.1"/>
    </source>
</evidence>
<name>A0A4Z1GVP6_9HELO</name>
<dbReference type="EMBL" id="PQXK01000033">
    <property type="protein sequence ID" value="TGO40715.1"/>
    <property type="molecule type" value="Genomic_DNA"/>
</dbReference>